<dbReference type="CDD" id="cd05283">
    <property type="entry name" value="CAD1"/>
    <property type="match status" value="1"/>
</dbReference>
<dbReference type="EMBL" id="JBHMDG010000037">
    <property type="protein sequence ID" value="MFB9315650.1"/>
    <property type="molecule type" value="Genomic_DNA"/>
</dbReference>
<keyword evidence="10" id="KW-1185">Reference proteome</keyword>
<dbReference type="PANTHER" id="PTHR42683">
    <property type="entry name" value="ALDEHYDE REDUCTASE"/>
    <property type="match status" value="1"/>
</dbReference>
<dbReference type="InterPro" id="IPR047109">
    <property type="entry name" value="CAD-like"/>
</dbReference>
<dbReference type="PROSITE" id="PS00059">
    <property type="entry name" value="ADH_ZINC"/>
    <property type="match status" value="1"/>
</dbReference>
<evidence type="ECO:0000313" key="10">
    <source>
        <dbReference type="Proteomes" id="UP001589750"/>
    </source>
</evidence>
<dbReference type="SMART" id="SM00829">
    <property type="entry name" value="PKS_ER"/>
    <property type="match status" value="1"/>
</dbReference>
<sequence>MPTTTTAWALQAAGADLTPLTFERRDPRPGEVVVRVTHCGVCHSDLHAIDAAGAGMGGLPLVPGHEFVGEVVGLGEGVTDRSVGQLVAVGNIIDSCGECAACLGGDEPYCAQFPLQTYGGHDPYDDTTTRGAYADHYVLRADFTYPLPEGLDPAGVAPLMCAGVTVWQPLSHLGVGPDTAVGVVGLGGLGHLAVKLAAALGARVTVFTTSAAKAQQARDLGATDVVVSTDEAAMATAQQTLDVVIDTVAAAHALEPYLGTLRIDGTLVVLALPGEGWHLDPMSILPRRRVMGSGSCGRPDTAAMLAFAAEHGVVADVEVLPASEVNTALTRLRANDVRFRFVIEHGR</sequence>
<dbReference type="SUPFAM" id="SSF50129">
    <property type="entry name" value="GroES-like"/>
    <property type="match status" value="1"/>
</dbReference>
<dbReference type="InterPro" id="IPR002328">
    <property type="entry name" value="ADH_Zn_CS"/>
</dbReference>
<dbReference type="Gene3D" id="3.40.50.720">
    <property type="entry name" value="NAD(P)-binding Rossmann-like Domain"/>
    <property type="match status" value="1"/>
</dbReference>
<evidence type="ECO:0000256" key="3">
    <source>
        <dbReference type="ARBA" id="ARBA00022833"/>
    </source>
</evidence>
<evidence type="ECO:0000259" key="8">
    <source>
        <dbReference type="SMART" id="SM00829"/>
    </source>
</evidence>
<evidence type="ECO:0000313" key="9">
    <source>
        <dbReference type="EMBL" id="MFB9315650.1"/>
    </source>
</evidence>
<gene>
    <name evidence="9" type="ORF">ACFFRI_21580</name>
</gene>
<protein>
    <recommendedName>
        <fullName evidence="5">alcohol dehydrogenase (NADP(+))</fullName>
        <ecNumber evidence="5">1.1.1.2</ecNumber>
    </recommendedName>
</protein>
<feature type="domain" description="Enoyl reductase (ER)" evidence="8">
    <location>
        <begin position="14"/>
        <end position="343"/>
    </location>
</feature>
<comment type="cofactor">
    <cofactor evidence="1 7">
        <name>Zn(2+)</name>
        <dbReference type="ChEBI" id="CHEBI:29105"/>
    </cofactor>
</comment>
<dbReference type="RefSeq" id="WP_140009375.1">
    <property type="nucleotide sequence ID" value="NZ_JBHMDG010000037.1"/>
</dbReference>
<evidence type="ECO:0000256" key="7">
    <source>
        <dbReference type="RuleBase" id="RU361277"/>
    </source>
</evidence>
<dbReference type="EC" id="1.1.1.2" evidence="5"/>
<dbReference type="Pfam" id="PF08240">
    <property type="entry name" value="ADH_N"/>
    <property type="match status" value="1"/>
</dbReference>
<dbReference type="InterPro" id="IPR036291">
    <property type="entry name" value="NAD(P)-bd_dom_sf"/>
</dbReference>
<comment type="catalytic activity">
    <reaction evidence="6">
        <text>a primary alcohol + NADP(+) = an aldehyde + NADPH + H(+)</text>
        <dbReference type="Rhea" id="RHEA:15937"/>
        <dbReference type="ChEBI" id="CHEBI:15378"/>
        <dbReference type="ChEBI" id="CHEBI:15734"/>
        <dbReference type="ChEBI" id="CHEBI:17478"/>
        <dbReference type="ChEBI" id="CHEBI:57783"/>
        <dbReference type="ChEBI" id="CHEBI:58349"/>
        <dbReference type="EC" id="1.1.1.2"/>
    </reaction>
</comment>
<dbReference type="Pfam" id="PF00107">
    <property type="entry name" value="ADH_zinc_N"/>
    <property type="match status" value="1"/>
</dbReference>
<keyword evidence="3 7" id="KW-0862">Zinc</keyword>
<organism evidence="9 10">
    <name type="scientific">Nocardioides plantarum</name>
    <dbReference type="NCBI Taxonomy" id="29299"/>
    <lineage>
        <taxon>Bacteria</taxon>
        <taxon>Bacillati</taxon>
        <taxon>Actinomycetota</taxon>
        <taxon>Actinomycetes</taxon>
        <taxon>Propionibacteriales</taxon>
        <taxon>Nocardioidaceae</taxon>
        <taxon>Nocardioides</taxon>
    </lineage>
</organism>
<reference evidence="9 10" key="1">
    <citation type="submission" date="2024-09" db="EMBL/GenBank/DDBJ databases">
        <authorList>
            <person name="Sun Q."/>
            <person name="Mori K."/>
        </authorList>
    </citation>
    <scope>NUCLEOTIDE SEQUENCE [LARGE SCALE GENOMIC DNA]</scope>
    <source>
        <strain evidence="9 10">JCM 9626</strain>
    </source>
</reference>
<dbReference type="InterPro" id="IPR020843">
    <property type="entry name" value="ER"/>
</dbReference>
<dbReference type="Proteomes" id="UP001589750">
    <property type="component" value="Unassembled WGS sequence"/>
</dbReference>
<name>A0ABV5KIN2_9ACTN</name>
<dbReference type="GO" id="GO:0016491">
    <property type="term" value="F:oxidoreductase activity"/>
    <property type="evidence" value="ECO:0007669"/>
    <property type="project" value="UniProtKB-KW"/>
</dbReference>
<comment type="caution">
    <text evidence="9">The sequence shown here is derived from an EMBL/GenBank/DDBJ whole genome shotgun (WGS) entry which is preliminary data.</text>
</comment>
<dbReference type="Gene3D" id="3.90.180.10">
    <property type="entry name" value="Medium-chain alcohol dehydrogenases, catalytic domain"/>
    <property type="match status" value="1"/>
</dbReference>
<keyword evidence="4 9" id="KW-0560">Oxidoreductase</keyword>
<proteinExistence type="inferred from homology"/>
<evidence type="ECO:0000256" key="6">
    <source>
        <dbReference type="ARBA" id="ARBA00048262"/>
    </source>
</evidence>
<keyword evidence="2 7" id="KW-0479">Metal-binding</keyword>
<accession>A0ABV5KIN2</accession>
<dbReference type="InterPro" id="IPR013154">
    <property type="entry name" value="ADH-like_N"/>
</dbReference>
<comment type="similarity">
    <text evidence="7">Belongs to the zinc-containing alcohol dehydrogenase family.</text>
</comment>
<dbReference type="SUPFAM" id="SSF51735">
    <property type="entry name" value="NAD(P)-binding Rossmann-fold domains"/>
    <property type="match status" value="1"/>
</dbReference>
<evidence type="ECO:0000256" key="4">
    <source>
        <dbReference type="ARBA" id="ARBA00023002"/>
    </source>
</evidence>
<evidence type="ECO:0000256" key="5">
    <source>
        <dbReference type="ARBA" id="ARBA00024074"/>
    </source>
</evidence>
<evidence type="ECO:0000256" key="1">
    <source>
        <dbReference type="ARBA" id="ARBA00001947"/>
    </source>
</evidence>
<dbReference type="InterPro" id="IPR013149">
    <property type="entry name" value="ADH-like_C"/>
</dbReference>
<evidence type="ECO:0000256" key="2">
    <source>
        <dbReference type="ARBA" id="ARBA00022723"/>
    </source>
</evidence>
<dbReference type="InterPro" id="IPR011032">
    <property type="entry name" value="GroES-like_sf"/>
</dbReference>